<dbReference type="KEGG" id="acaf:CA12_42610"/>
<proteinExistence type="predicted"/>
<accession>A0A517PFG8</accession>
<keyword evidence="2" id="KW-1185">Reference proteome</keyword>
<name>A0A517PFG8_9PLAN</name>
<gene>
    <name evidence="1" type="ORF">CA12_42610</name>
</gene>
<dbReference type="AlphaFoldDB" id="A0A517PFG8"/>
<evidence type="ECO:0000313" key="1">
    <source>
        <dbReference type="EMBL" id="QDT18121.1"/>
    </source>
</evidence>
<reference evidence="1 2" key="1">
    <citation type="submission" date="2019-02" db="EMBL/GenBank/DDBJ databases">
        <title>Deep-cultivation of Planctomycetes and their phenomic and genomic characterization uncovers novel biology.</title>
        <authorList>
            <person name="Wiegand S."/>
            <person name="Jogler M."/>
            <person name="Boedeker C."/>
            <person name="Pinto D."/>
            <person name="Vollmers J."/>
            <person name="Rivas-Marin E."/>
            <person name="Kohn T."/>
            <person name="Peeters S.H."/>
            <person name="Heuer A."/>
            <person name="Rast P."/>
            <person name="Oberbeckmann S."/>
            <person name="Bunk B."/>
            <person name="Jeske O."/>
            <person name="Meyerdierks A."/>
            <person name="Storesund J.E."/>
            <person name="Kallscheuer N."/>
            <person name="Luecker S."/>
            <person name="Lage O.M."/>
            <person name="Pohl T."/>
            <person name="Merkel B.J."/>
            <person name="Hornburger P."/>
            <person name="Mueller R.-W."/>
            <person name="Bruemmer F."/>
            <person name="Labrenz M."/>
            <person name="Spormann A.M."/>
            <person name="Op den Camp H."/>
            <person name="Overmann J."/>
            <person name="Amann R."/>
            <person name="Jetten M.S.M."/>
            <person name="Mascher T."/>
            <person name="Medema M.H."/>
            <person name="Devos D.P."/>
            <person name="Kaster A.-K."/>
            <person name="Ovreas L."/>
            <person name="Rohde M."/>
            <person name="Galperin M.Y."/>
            <person name="Jogler C."/>
        </authorList>
    </citation>
    <scope>NUCLEOTIDE SEQUENCE [LARGE SCALE GENOMIC DNA]</scope>
    <source>
        <strain evidence="1 2">CA12</strain>
    </source>
</reference>
<dbReference type="EMBL" id="CP036265">
    <property type="protein sequence ID" value="QDT18121.1"/>
    <property type="molecule type" value="Genomic_DNA"/>
</dbReference>
<organism evidence="1 2">
    <name type="scientific">Alienimonas californiensis</name>
    <dbReference type="NCBI Taxonomy" id="2527989"/>
    <lineage>
        <taxon>Bacteria</taxon>
        <taxon>Pseudomonadati</taxon>
        <taxon>Planctomycetota</taxon>
        <taxon>Planctomycetia</taxon>
        <taxon>Planctomycetales</taxon>
        <taxon>Planctomycetaceae</taxon>
        <taxon>Alienimonas</taxon>
    </lineage>
</organism>
<sequence length="68" mass="7573">MADVSGRHPGDEQVFDFVTSLLAIFSGSAQDEYTEHLWSLDELRSGQLVSGHPFFDYSGWYAESEADA</sequence>
<protein>
    <submittedName>
        <fullName evidence="1">Uncharacterized protein</fullName>
    </submittedName>
</protein>
<evidence type="ECO:0000313" key="2">
    <source>
        <dbReference type="Proteomes" id="UP000318741"/>
    </source>
</evidence>
<dbReference type="Proteomes" id="UP000318741">
    <property type="component" value="Chromosome"/>
</dbReference>